<dbReference type="GO" id="GO:0008270">
    <property type="term" value="F:zinc ion binding"/>
    <property type="evidence" value="ECO:0007669"/>
    <property type="project" value="UniProtKB-UniRule"/>
</dbReference>
<dbReference type="KEGG" id="cis:CINS_0707"/>
<comment type="pathway">
    <text evidence="1 11">Purine metabolism; 7-cyano-7-deazaguanine biosynthesis.</text>
</comment>
<dbReference type="HAMAP" id="MF_01633">
    <property type="entry name" value="QueC"/>
    <property type="match status" value="1"/>
</dbReference>
<evidence type="ECO:0000256" key="2">
    <source>
        <dbReference type="ARBA" id="ARBA00022598"/>
    </source>
</evidence>
<dbReference type="GeneID" id="74431510"/>
<accession>A0A0A8H0W9</accession>
<dbReference type="UniPathway" id="UPA00391"/>
<comment type="function">
    <text evidence="11">Catalyzes the ATP-dependent conversion of 7-carboxy-7-deazaguanine (CDG) to 7-cyano-7-deazaguanine (preQ(0)).</text>
</comment>
<comment type="catalytic activity">
    <reaction evidence="10 11">
        <text>7-carboxy-7-carbaguanine + NH4(+) + 2 ATP = 7-cyano-7-carbaguanine + 2 AMP + 2 diphosphate + 2 H(+)</text>
        <dbReference type="Rhea" id="RHEA:27982"/>
        <dbReference type="ChEBI" id="CHEBI:15378"/>
        <dbReference type="ChEBI" id="CHEBI:28938"/>
        <dbReference type="ChEBI" id="CHEBI:30616"/>
        <dbReference type="ChEBI" id="CHEBI:33019"/>
        <dbReference type="ChEBI" id="CHEBI:45075"/>
        <dbReference type="ChEBI" id="CHEBI:61036"/>
        <dbReference type="ChEBI" id="CHEBI:456215"/>
        <dbReference type="EC" id="6.3.4.20"/>
    </reaction>
</comment>
<dbReference type="InterPro" id="IPR014729">
    <property type="entry name" value="Rossmann-like_a/b/a_fold"/>
</dbReference>
<keyword evidence="7 11" id="KW-0067">ATP-binding</keyword>
<evidence type="ECO:0000256" key="10">
    <source>
        <dbReference type="ARBA" id="ARBA00047890"/>
    </source>
</evidence>
<proteinExistence type="inferred from homology"/>
<dbReference type="RefSeq" id="WP_039649890.1">
    <property type="nucleotide sequence ID" value="NZ_CP007770.1"/>
</dbReference>
<sequence>MKKALCIISGGMDSTLCAYLAKKEGYEIIALHFDYNQRTMLKERECFEKICKELKIKNKYILNVSFISDIGGNSLTDPTLDIPKNSLHKNNIPNTYVPFRNGIFLSIAGAIAEKEKCESIFIGVVQEDSSGYPDCSEKFIQNATNFINSGTNPDFKTQLKTPLIHLNKAQIVSLAIEENVALQYTWSCYEREDKACGKCDSCLLRLKGFEQIKRKDMIDYI</sequence>
<dbReference type="Pfam" id="PF06508">
    <property type="entry name" value="QueC"/>
    <property type="match status" value="1"/>
</dbReference>
<dbReference type="EMBL" id="CP007770">
    <property type="protein sequence ID" value="AJC87676.1"/>
    <property type="molecule type" value="Genomic_DNA"/>
</dbReference>
<gene>
    <name evidence="11 12" type="primary">queC</name>
    <name evidence="12" type="ORF">CINS_0707</name>
</gene>
<evidence type="ECO:0000256" key="8">
    <source>
        <dbReference type="ARBA" id="ARBA00037993"/>
    </source>
</evidence>
<evidence type="ECO:0000256" key="6">
    <source>
        <dbReference type="ARBA" id="ARBA00022833"/>
    </source>
</evidence>
<dbReference type="GO" id="GO:0005524">
    <property type="term" value="F:ATP binding"/>
    <property type="evidence" value="ECO:0007669"/>
    <property type="project" value="UniProtKB-UniRule"/>
</dbReference>
<dbReference type="PANTHER" id="PTHR42914:SF1">
    <property type="entry name" value="7-CYANO-7-DEAZAGUANINE SYNTHASE"/>
    <property type="match status" value="1"/>
</dbReference>
<dbReference type="NCBIfam" id="TIGR00364">
    <property type="entry name" value="7-cyano-7-deazaguanine synthase QueC"/>
    <property type="match status" value="1"/>
</dbReference>
<organism evidence="12 13">
    <name type="scientific">Campylobacter insulaenigrae NCTC 12927</name>
    <dbReference type="NCBI Taxonomy" id="1031564"/>
    <lineage>
        <taxon>Bacteria</taxon>
        <taxon>Pseudomonadati</taxon>
        <taxon>Campylobacterota</taxon>
        <taxon>Epsilonproteobacteria</taxon>
        <taxon>Campylobacterales</taxon>
        <taxon>Campylobacteraceae</taxon>
        <taxon>Campylobacter</taxon>
    </lineage>
</organism>
<feature type="binding site" evidence="11">
    <location>
        <position position="202"/>
    </location>
    <ligand>
        <name>Zn(2+)</name>
        <dbReference type="ChEBI" id="CHEBI:29105"/>
    </ligand>
</feature>
<evidence type="ECO:0000256" key="7">
    <source>
        <dbReference type="ARBA" id="ARBA00022840"/>
    </source>
</evidence>
<evidence type="ECO:0000313" key="12">
    <source>
        <dbReference type="EMBL" id="AJC87676.1"/>
    </source>
</evidence>
<feature type="binding site" evidence="11">
    <location>
        <position position="188"/>
    </location>
    <ligand>
        <name>Zn(2+)</name>
        <dbReference type="ChEBI" id="CHEBI:29105"/>
    </ligand>
</feature>
<dbReference type="Gene3D" id="3.40.50.620">
    <property type="entry name" value="HUPs"/>
    <property type="match status" value="1"/>
</dbReference>
<keyword evidence="2 11" id="KW-0436">Ligase</keyword>
<keyword evidence="5 11" id="KW-0671">Queuosine biosynthesis</keyword>
<dbReference type="CDD" id="cd01995">
    <property type="entry name" value="QueC-like"/>
    <property type="match status" value="1"/>
</dbReference>
<evidence type="ECO:0000313" key="13">
    <source>
        <dbReference type="Proteomes" id="UP000031163"/>
    </source>
</evidence>
<dbReference type="GO" id="GO:0016879">
    <property type="term" value="F:ligase activity, forming carbon-nitrogen bonds"/>
    <property type="evidence" value="ECO:0007669"/>
    <property type="project" value="UniProtKB-UniRule"/>
</dbReference>
<dbReference type="AlphaFoldDB" id="A0A0A8H0W9"/>
<comment type="cofactor">
    <cofactor evidence="11">
        <name>Zn(2+)</name>
        <dbReference type="ChEBI" id="CHEBI:29105"/>
    </cofactor>
    <text evidence="11">Binds 1 zinc ion per subunit.</text>
</comment>
<evidence type="ECO:0000256" key="1">
    <source>
        <dbReference type="ARBA" id="ARBA00005061"/>
    </source>
</evidence>
<dbReference type="GO" id="GO:0008616">
    <property type="term" value="P:tRNA queuosine(34) biosynthetic process"/>
    <property type="evidence" value="ECO:0007669"/>
    <property type="project" value="UniProtKB-UniRule"/>
</dbReference>
<keyword evidence="6 11" id="KW-0862">Zinc</keyword>
<feature type="binding site" evidence="11">
    <location>
        <begin position="8"/>
        <end position="18"/>
    </location>
    <ligand>
        <name>ATP</name>
        <dbReference type="ChEBI" id="CHEBI:30616"/>
    </ligand>
</feature>
<evidence type="ECO:0000256" key="11">
    <source>
        <dbReference type="HAMAP-Rule" id="MF_01633"/>
    </source>
</evidence>
<keyword evidence="4 11" id="KW-0547">Nucleotide-binding</keyword>
<protein>
    <recommendedName>
        <fullName evidence="9 11">7-cyano-7-deazaguanine synthase</fullName>
        <ecNumber evidence="9 11">6.3.4.20</ecNumber>
    </recommendedName>
    <alternativeName>
        <fullName evidence="11">7-cyano-7-carbaguanine synthase</fullName>
    </alternativeName>
    <alternativeName>
        <fullName evidence="11">PreQ(0) synthase</fullName>
    </alternativeName>
    <alternativeName>
        <fullName evidence="11">Queuosine biosynthesis protein QueC</fullName>
    </alternativeName>
</protein>
<name>A0A0A8H0W9_9BACT</name>
<reference evidence="12 13" key="1">
    <citation type="journal article" date="2014" name="Genome Biol. Evol.">
        <title>Comparative Genomics of the Campylobacter lari Group.</title>
        <authorList>
            <person name="Miller W.G."/>
            <person name="Yee E."/>
            <person name="Chapman M.H."/>
            <person name="Smith T.P."/>
            <person name="Bono J.L."/>
            <person name="Huynh S."/>
            <person name="Parker C.T."/>
            <person name="Vandamme P."/>
            <person name="Luong K."/>
            <person name="Korlach J."/>
        </authorList>
    </citation>
    <scope>NUCLEOTIDE SEQUENCE [LARGE SCALE GENOMIC DNA]</scope>
    <source>
        <strain evidence="12 13">NCTC 12927</strain>
    </source>
</reference>
<dbReference type="InterPro" id="IPR018317">
    <property type="entry name" value="QueC"/>
</dbReference>
<dbReference type="SUPFAM" id="SSF52402">
    <property type="entry name" value="Adenine nucleotide alpha hydrolases-like"/>
    <property type="match status" value="1"/>
</dbReference>
<dbReference type="PANTHER" id="PTHR42914">
    <property type="entry name" value="7-CYANO-7-DEAZAGUANINE SYNTHASE"/>
    <property type="match status" value="1"/>
</dbReference>
<evidence type="ECO:0000256" key="3">
    <source>
        <dbReference type="ARBA" id="ARBA00022723"/>
    </source>
</evidence>
<evidence type="ECO:0000256" key="4">
    <source>
        <dbReference type="ARBA" id="ARBA00022741"/>
    </source>
</evidence>
<feature type="binding site" evidence="11">
    <location>
        <position position="196"/>
    </location>
    <ligand>
        <name>Zn(2+)</name>
        <dbReference type="ChEBI" id="CHEBI:29105"/>
    </ligand>
</feature>
<dbReference type="PIRSF" id="PIRSF006293">
    <property type="entry name" value="ExsB"/>
    <property type="match status" value="1"/>
</dbReference>
<feature type="binding site" evidence="11">
    <location>
        <position position="199"/>
    </location>
    <ligand>
        <name>Zn(2+)</name>
        <dbReference type="ChEBI" id="CHEBI:29105"/>
    </ligand>
</feature>
<dbReference type="HOGENOM" id="CLU_081854_1_0_7"/>
<dbReference type="Proteomes" id="UP000031163">
    <property type="component" value="Chromosome"/>
</dbReference>
<evidence type="ECO:0000256" key="5">
    <source>
        <dbReference type="ARBA" id="ARBA00022785"/>
    </source>
</evidence>
<dbReference type="EC" id="6.3.4.20" evidence="9 11"/>
<dbReference type="STRING" id="1031564.CINS_0707"/>
<evidence type="ECO:0000256" key="9">
    <source>
        <dbReference type="ARBA" id="ARBA00039149"/>
    </source>
</evidence>
<keyword evidence="3 11" id="KW-0479">Metal-binding</keyword>
<comment type="similarity">
    <text evidence="8 11">Belongs to the QueC family.</text>
</comment>